<dbReference type="SUPFAM" id="SSF141371">
    <property type="entry name" value="PilZ domain-like"/>
    <property type="match status" value="1"/>
</dbReference>
<dbReference type="RefSeq" id="WP_100276983.1">
    <property type="nucleotide sequence ID" value="NZ_CP018799.1"/>
</dbReference>
<organism evidence="2 3">
    <name type="scientific">Mariprofundus aestuarium</name>
    <dbReference type="NCBI Taxonomy" id="1921086"/>
    <lineage>
        <taxon>Bacteria</taxon>
        <taxon>Pseudomonadati</taxon>
        <taxon>Pseudomonadota</taxon>
        <taxon>Candidatius Mariprofundia</taxon>
        <taxon>Mariprofundales</taxon>
        <taxon>Mariprofundaceae</taxon>
        <taxon>Mariprofundus</taxon>
    </lineage>
</organism>
<keyword evidence="3" id="KW-1185">Reference proteome</keyword>
<dbReference type="OrthoDB" id="5295474at2"/>
<dbReference type="KEGG" id="maes:Ga0123461_0613"/>
<proteinExistence type="predicted"/>
<dbReference type="InterPro" id="IPR009875">
    <property type="entry name" value="PilZ_domain"/>
</dbReference>
<gene>
    <name evidence="2" type="ORF">Ga0123461_0613</name>
</gene>
<dbReference type="AlphaFoldDB" id="A0A2K8KW70"/>
<evidence type="ECO:0000313" key="3">
    <source>
        <dbReference type="Proteomes" id="UP000231701"/>
    </source>
</evidence>
<dbReference type="Pfam" id="PF07238">
    <property type="entry name" value="PilZ"/>
    <property type="match status" value="1"/>
</dbReference>
<dbReference type="EMBL" id="CP018799">
    <property type="protein sequence ID" value="ATX79043.1"/>
    <property type="molecule type" value="Genomic_DNA"/>
</dbReference>
<evidence type="ECO:0000259" key="1">
    <source>
        <dbReference type="Pfam" id="PF07238"/>
    </source>
</evidence>
<feature type="domain" description="PilZ" evidence="1">
    <location>
        <begin position="39"/>
        <end position="132"/>
    </location>
</feature>
<evidence type="ECO:0000313" key="2">
    <source>
        <dbReference type="EMBL" id="ATX79043.1"/>
    </source>
</evidence>
<name>A0A2K8KW70_MARES</name>
<dbReference type="Proteomes" id="UP000231701">
    <property type="component" value="Chromosome"/>
</dbReference>
<protein>
    <submittedName>
        <fullName evidence="2">PilZ domain-containing protein</fullName>
    </submittedName>
</protein>
<sequence length="141" mass="15739">MEAVDNGIIEKISILAEQLPQVHRKQLLDLMATWQTDIRYAPREPYPEKIRFSVGGGNHFGHARDVSATGLFIEAAGDFELGDKVRMILTFISAPNPLRLSGTVVRKEKGGIGVRFDQRSQSQVKELGSIIAKQALIFHRK</sequence>
<dbReference type="GO" id="GO:0035438">
    <property type="term" value="F:cyclic-di-GMP binding"/>
    <property type="evidence" value="ECO:0007669"/>
    <property type="project" value="InterPro"/>
</dbReference>
<accession>A0A2K8KW70</accession>
<dbReference type="Gene3D" id="2.40.10.220">
    <property type="entry name" value="predicted glycosyltransferase like domains"/>
    <property type="match status" value="1"/>
</dbReference>
<reference evidence="2 3" key="1">
    <citation type="submission" date="2016-12" db="EMBL/GenBank/DDBJ databases">
        <title>Isolation and genomic insights into novel planktonic Zetaproteobacteria from stratified waters of the Chesapeake Bay.</title>
        <authorList>
            <person name="McAllister S.M."/>
            <person name="Kato S."/>
            <person name="Chan C.S."/>
            <person name="Chiu B.K."/>
            <person name="Field E.K."/>
        </authorList>
    </citation>
    <scope>NUCLEOTIDE SEQUENCE [LARGE SCALE GENOMIC DNA]</scope>
    <source>
        <strain evidence="2 3">CP-5</strain>
    </source>
</reference>